<evidence type="ECO:0000313" key="1">
    <source>
        <dbReference type="EMBL" id="CAH1114894.1"/>
    </source>
</evidence>
<accession>A0A9P0DAE9</accession>
<dbReference type="CDD" id="cd09272">
    <property type="entry name" value="RNase_HI_RT_Ty1"/>
    <property type="match status" value="1"/>
</dbReference>
<reference evidence="1" key="1">
    <citation type="submission" date="2022-01" db="EMBL/GenBank/DDBJ databases">
        <authorList>
            <person name="King R."/>
        </authorList>
    </citation>
    <scope>NUCLEOTIDE SEQUENCE</scope>
</reference>
<dbReference type="OrthoDB" id="6772223at2759"/>
<name>A0A9P0DAE9_9CUCU</name>
<evidence type="ECO:0000313" key="2">
    <source>
        <dbReference type="Proteomes" id="UP001153636"/>
    </source>
</evidence>
<organism evidence="1 2">
    <name type="scientific">Psylliodes chrysocephalus</name>
    <dbReference type="NCBI Taxonomy" id="3402493"/>
    <lineage>
        <taxon>Eukaryota</taxon>
        <taxon>Metazoa</taxon>
        <taxon>Ecdysozoa</taxon>
        <taxon>Arthropoda</taxon>
        <taxon>Hexapoda</taxon>
        <taxon>Insecta</taxon>
        <taxon>Pterygota</taxon>
        <taxon>Neoptera</taxon>
        <taxon>Endopterygota</taxon>
        <taxon>Coleoptera</taxon>
        <taxon>Polyphaga</taxon>
        <taxon>Cucujiformia</taxon>
        <taxon>Chrysomeloidea</taxon>
        <taxon>Chrysomelidae</taxon>
        <taxon>Galerucinae</taxon>
        <taxon>Alticini</taxon>
        <taxon>Psylliodes</taxon>
    </lineage>
</organism>
<gene>
    <name evidence="1" type="ORF">PSYICH_LOCUS14335</name>
</gene>
<dbReference type="AlphaFoldDB" id="A0A9P0DAE9"/>
<keyword evidence="2" id="KW-1185">Reference proteome</keyword>
<dbReference type="Proteomes" id="UP001153636">
    <property type="component" value="Chromosome 8"/>
</dbReference>
<dbReference type="PANTHER" id="PTHR11439:SF483">
    <property type="entry name" value="PEPTIDE SYNTHASE GLIP-LIKE, PUTATIVE (AFU_ORTHOLOGUE AFUA_3G12920)-RELATED"/>
    <property type="match status" value="1"/>
</dbReference>
<sequence>HCVSLSTTEAELIALSQTVSEGLWFKKLLADFDIRIDCVMFYEDNQGCISVIQNPANNRRIKHIDLKYQFITDNLKKGNINVQYICTDDQQADLLTKGLNFVRLNILRGLIGLRDFSAREDVVVTLKNSLN</sequence>
<evidence type="ECO:0008006" key="3">
    <source>
        <dbReference type="Google" id="ProtNLM"/>
    </source>
</evidence>
<proteinExistence type="predicted"/>
<dbReference type="EMBL" id="OV651820">
    <property type="protein sequence ID" value="CAH1114894.1"/>
    <property type="molecule type" value="Genomic_DNA"/>
</dbReference>
<dbReference type="PANTHER" id="PTHR11439">
    <property type="entry name" value="GAG-POL-RELATED RETROTRANSPOSON"/>
    <property type="match status" value="1"/>
</dbReference>
<feature type="non-terminal residue" evidence="1">
    <location>
        <position position="1"/>
    </location>
</feature>
<protein>
    <recommendedName>
        <fullName evidence="3">Copia protein</fullName>
    </recommendedName>
</protein>